<dbReference type="Proteomes" id="UP000196005">
    <property type="component" value="Chromosome"/>
</dbReference>
<sequence>MVTENIIDKDRVDDHSVKPYRFKVLGSTPEASAVPLHVNEEYTQESMYDPESMPVSDEIINIARIEEGTQNQFIEELLKKTDELTTNVVKLQIQIEKQEQDFNNRLNEELTRERENAYAQGYQKAKDEAEVAVAEMKTRYLKSIGHLDTLYKSLEERLAKVETDMSVTAFEIAKEVIKKEVSISSSKIAASLSKALLQEVKDAIKIELRVNPKDLEALKELYAEDEKIKVTSDDAITLGGVVILSDVGNLDGNLAMRLEKVKYLLQEN</sequence>
<dbReference type="InterPro" id="IPR051472">
    <property type="entry name" value="T3SS_Stator/FliH"/>
</dbReference>
<organism evidence="10 11">
    <name type="scientific">Sulfurospirillum diekertiae</name>
    <dbReference type="NCBI Taxonomy" id="1854492"/>
    <lineage>
        <taxon>Bacteria</taxon>
        <taxon>Pseudomonadati</taxon>
        <taxon>Campylobacterota</taxon>
        <taxon>Epsilonproteobacteria</taxon>
        <taxon>Campylobacterales</taxon>
        <taxon>Sulfurospirillaceae</taxon>
        <taxon>Sulfurospirillum</taxon>
    </lineage>
</organism>
<proteinExistence type="inferred from homology"/>
<evidence type="ECO:0000256" key="1">
    <source>
        <dbReference type="ARBA" id="ARBA00003041"/>
    </source>
</evidence>
<evidence type="ECO:0000256" key="3">
    <source>
        <dbReference type="ARBA" id="ARBA00016507"/>
    </source>
</evidence>
<dbReference type="Pfam" id="PF02108">
    <property type="entry name" value="FliH"/>
    <property type="match status" value="1"/>
</dbReference>
<evidence type="ECO:0000313" key="11">
    <source>
        <dbReference type="Proteomes" id="UP000196005"/>
    </source>
</evidence>
<dbReference type="InterPro" id="IPR018035">
    <property type="entry name" value="Flagellar_FliH/T3SS_HrpE"/>
</dbReference>
<protein>
    <recommendedName>
        <fullName evidence="3">Flagellar assembly protein FliH</fullName>
    </recommendedName>
</protein>
<keyword evidence="5" id="KW-1005">Bacterial flagellum biogenesis</keyword>
<feature type="domain" description="Flagellar assembly protein FliH/Type III secretion system HrpE" evidence="9">
    <location>
        <begin position="147"/>
        <end position="261"/>
    </location>
</feature>
<dbReference type="GO" id="GO:0015031">
    <property type="term" value="P:protein transport"/>
    <property type="evidence" value="ECO:0007669"/>
    <property type="project" value="UniProtKB-KW"/>
</dbReference>
<dbReference type="AlphaFoldDB" id="A0A1Y0HJK3"/>
<gene>
    <name evidence="10" type="ORF">Sdiek1_0250</name>
</gene>
<name>A0A1Y0HJK3_9BACT</name>
<keyword evidence="10" id="KW-0969">Cilium</keyword>
<dbReference type="RefSeq" id="WP_087437532.1">
    <property type="nucleotide sequence ID" value="NZ_CP021416.1"/>
</dbReference>
<evidence type="ECO:0000256" key="4">
    <source>
        <dbReference type="ARBA" id="ARBA00022448"/>
    </source>
</evidence>
<evidence type="ECO:0000313" key="10">
    <source>
        <dbReference type="EMBL" id="ARU47433.1"/>
    </source>
</evidence>
<comment type="similarity">
    <text evidence="2">Belongs to the FliH family.</text>
</comment>
<evidence type="ECO:0000256" key="8">
    <source>
        <dbReference type="SAM" id="Coils"/>
    </source>
</evidence>
<dbReference type="KEGG" id="suls:Sdiek1_0250"/>
<feature type="coiled-coil region" evidence="8">
    <location>
        <begin position="74"/>
        <end position="139"/>
    </location>
</feature>
<keyword evidence="6" id="KW-0653">Protein transport</keyword>
<dbReference type="GO" id="GO:0005829">
    <property type="term" value="C:cytosol"/>
    <property type="evidence" value="ECO:0007669"/>
    <property type="project" value="TreeGrafter"/>
</dbReference>
<dbReference type="OrthoDB" id="5347569at2"/>
<keyword evidence="4" id="KW-0813">Transport</keyword>
<evidence type="ECO:0000256" key="7">
    <source>
        <dbReference type="ARBA" id="ARBA00023225"/>
    </source>
</evidence>
<keyword evidence="8" id="KW-0175">Coiled coil</keyword>
<reference evidence="11" key="1">
    <citation type="submission" date="2017-05" db="EMBL/GenBank/DDBJ databases">
        <title>Dechlorination kinetics govern the competition between two new strains of the genus Sulfurospirillum.</title>
        <authorList>
            <person name="Buttet G.F."/>
            <person name="Murray A.M."/>
            <person name="Goris T."/>
            <person name="Burion M."/>
            <person name="Lin B."/>
            <person name="Rolle M."/>
            <person name="Maillard J."/>
        </authorList>
    </citation>
    <scope>NUCLEOTIDE SEQUENCE [LARGE SCALE GENOMIC DNA]</scope>
    <source>
        <strain evidence="11">SL2-1</strain>
    </source>
</reference>
<keyword evidence="10" id="KW-0282">Flagellum</keyword>
<accession>A0A1Y0HJK3</accession>
<dbReference type="GO" id="GO:0044781">
    <property type="term" value="P:bacterial-type flagellum organization"/>
    <property type="evidence" value="ECO:0007669"/>
    <property type="project" value="UniProtKB-KW"/>
</dbReference>
<evidence type="ECO:0000256" key="6">
    <source>
        <dbReference type="ARBA" id="ARBA00022927"/>
    </source>
</evidence>
<evidence type="ECO:0000259" key="9">
    <source>
        <dbReference type="Pfam" id="PF02108"/>
    </source>
</evidence>
<evidence type="ECO:0000256" key="5">
    <source>
        <dbReference type="ARBA" id="ARBA00022795"/>
    </source>
</evidence>
<keyword evidence="11" id="KW-1185">Reference proteome</keyword>
<keyword evidence="10" id="KW-0966">Cell projection</keyword>
<keyword evidence="7" id="KW-1006">Bacterial flagellum protein export</keyword>
<dbReference type="EMBL" id="CP021416">
    <property type="protein sequence ID" value="ARU47433.1"/>
    <property type="molecule type" value="Genomic_DNA"/>
</dbReference>
<comment type="function">
    <text evidence="1">Needed for flagellar regrowth and assembly.</text>
</comment>
<dbReference type="NCBIfam" id="NF005196">
    <property type="entry name" value="PRK06669.1-1"/>
    <property type="match status" value="1"/>
</dbReference>
<dbReference type="PANTHER" id="PTHR34982">
    <property type="entry name" value="YOP PROTEINS TRANSLOCATION PROTEIN L"/>
    <property type="match status" value="1"/>
</dbReference>
<dbReference type="PANTHER" id="PTHR34982:SF1">
    <property type="entry name" value="FLAGELLAR ASSEMBLY PROTEIN FLIH"/>
    <property type="match status" value="1"/>
</dbReference>
<evidence type="ECO:0000256" key="2">
    <source>
        <dbReference type="ARBA" id="ARBA00006602"/>
    </source>
</evidence>